<dbReference type="InterPro" id="IPR011146">
    <property type="entry name" value="HIT-like"/>
</dbReference>
<keyword evidence="4" id="KW-1185">Reference proteome</keyword>
<dbReference type="EMBL" id="AP023361">
    <property type="protein sequence ID" value="BCJ92015.1"/>
    <property type="molecule type" value="Genomic_DNA"/>
</dbReference>
<dbReference type="GO" id="GO:0003824">
    <property type="term" value="F:catalytic activity"/>
    <property type="evidence" value="ECO:0007669"/>
    <property type="project" value="InterPro"/>
</dbReference>
<reference evidence="3 4" key="1">
    <citation type="submission" date="2020-08" db="EMBL/GenBank/DDBJ databases">
        <title>Genome sequence of Rhizobiales bacterium strain IZ6.</title>
        <authorList>
            <person name="Nakai R."/>
            <person name="Naganuma T."/>
        </authorList>
    </citation>
    <scope>NUCLEOTIDE SEQUENCE [LARGE SCALE GENOMIC DNA]</scope>
    <source>
        <strain evidence="3 4">IZ6</strain>
    </source>
</reference>
<evidence type="ECO:0000313" key="4">
    <source>
        <dbReference type="Proteomes" id="UP000515317"/>
    </source>
</evidence>
<sequence length="136" mass="14792">MSFSLHDRLAADTLPVCDMKLCTVLLMNDARFPWLVLVPRQENLVEILDLGAAERGILIEEITRAGEALRSAAPCDKLNIGALGNLVPQLHIHVVARVEGDAAWPGPVWGSGTAKPYDKGWAEGLADALRKKLRDS</sequence>
<dbReference type="Pfam" id="PF01230">
    <property type="entry name" value="HIT"/>
    <property type="match status" value="1"/>
</dbReference>
<dbReference type="InterPro" id="IPR036265">
    <property type="entry name" value="HIT-like_sf"/>
</dbReference>
<evidence type="ECO:0000259" key="2">
    <source>
        <dbReference type="PROSITE" id="PS51084"/>
    </source>
</evidence>
<dbReference type="PROSITE" id="PS51084">
    <property type="entry name" value="HIT_2"/>
    <property type="match status" value="1"/>
</dbReference>
<evidence type="ECO:0000256" key="1">
    <source>
        <dbReference type="PROSITE-ProRule" id="PRU00464"/>
    </source>
</evidence>
<dbReference type="InterPro" id="IPR026026">
    <property type="entry name" value="HIT_Hint"/>
</dbReference>
<accession>A0A6S6QWS3</accession>
<organism evidence="3 4">
    <name type="scientific">Terrihabitans soli</name>
    <dbReference type="NCBI Taxonomy" id="708113"/>
    <lineage>
        <taxon>Bacteria</taxon>
        <taxon>Pseudomonadati</taxon>
        <taxon>Pseudomonadota</taxon>
        <taxon>Alphaproteobacteria</taxon>
        <taxon>Hyphomicrobiales</taxon>
        <taxon>Terrihabitans</taxon>
    </lineage>
</organism>
<proteinExistence type="predicted"/>
<dbReference type="KEGG" id="tso:IZ6_27500"/>
<dbReference type="Proteomes" id="UP000515317">
    <property type="component" value="Chromosome"/>
</dbReference>
<comment type="caution">
    <text evidence="1">Lacks conserved residue(s) required for the propagation of feature annotation.</text>
</comment>
<feature type="domain" description="HIT" evidence="2">
    <location>
        <begin position="35"/>
        <end position="104"/>
    </location>
</feature>
<protein>
    <submittedName>
        <fullName evidence="3">HIT family protein</fullName>
    </submittedName>
</protein>
<dbReference type="RefSeq" id="WP_222875622.1">
    <property type="nucleotide sequence ID" value="NZ_AP023361.1"/>
</dbReference>
<evidence type="ECO:0000313" key="3">
    <source>
        <dbReference type="EMBL" id="BCJ92015.1"/>
    </source>
</evidence>
<dbReference type="Gene3D" id="3.30.428.10">
    <property type="entry name" value="HIT-like"/>
    <property type="match status" value="1"/>
</dbReference>
<dbReference type="PIRSF" id="PIRSF000714">
    <property type="entry name" value="HIT"/>
    <property type="match status" value="1"/>
</dbReference>
<gene>
    <name evidence="3" type="ORF">IZ6_27500</name>
</gene>
<dbReference type="SUPFAM" id="SSF54197">
    <property type="entry name" value="HIT-like"/>
    <property type="match status" value="1"/>
</dbReference>
<dbReference type="AlphaFoldDB" id="A0A6S6QWS3"/>
<name>A0A6S6QWS3_9HYPH</name>